<evidence type="ECO:0000259" key="1">
    <source>
        <dbReference type="Pfam" id="PF04480"/>
    </source>
</evidence>
<dbReference type="Pfam" id="PF04480">
    <property type="entry name" value="DUF559"/>
    <property type="match status" value="1"/>
</dbReference>
<accession>A0A5N5VG84</accession>
<dbReference type="Proteomes" id="UP000325690">
    <property type="component" value="Unassembled WGS sequence"/>
</dbReference>
<evidence type="ECO:0000313" key="3">
    <source>
        <dbReference type="Proteomes" id="UP000325690"/>
    </source>
</evidence>
<dbReference type="SUPFAM" id="SSF52980">
    <property type="entry name" value="Restriction endonuclease-like"/>
    <property type="match status" value="1"/>
</dbReference>
<feature type="domain" description="DUF559" evidence="1">
    <location>
        <begin position="199"/>
        <end position="270"/>
    </location>
</feature>
<comment type="caution">
    <text evidence="2">The sequence shown here is derived from an EMBL/GenBank/DDBJ whole genome shotgun (WGS) entry which is preliminary data.</text>
</comment>
<dbReference type="AlphaFoldDB" id="A0A5N5VG84"/>
<gene>
    <name evidence="2" type="ORF">MPHL21000_01980</name>
</gene>
<protein>
    <recommendedName>
        <fullName evidence="1">DUF559 domain-containing protein</fullName>
    </recommendedName>
</protein>
<organism evidence="2 3">
    <name type="scientific">Mycolicibacterium phlei DSM 43239 = CCUG 21000</name>
    <dbReference type="NCBI Taxonomy" id="1226750"/>
    <lineage>
        <taxon>Bacteria</taxon>
        <taxon>Bacillati</taxon>
        <taxon>Actinomycetota</taxon>
        <taxon>Actinomycetes</taxon>
        <taxon>Mycobacteriales</taxon>
        <taxon>Mycobacteriaceae</taxon>
        <taxon>Mycolicibacterium</taxon>
    </lineage>
</organism>
<dbReference type="InterPro" id="IPR007569">
    <property type="entry name" value="DUF559"/>
</dbReference>
<sequence>MDGLIVASEALATGVVTRQDLRTRYRKIHRNIYAPVEMELNARDRAMAAWLWSRGQAVLVGHSAAAMFGTRWIPPDEPAEITRVRHGTPRGIIVHSDTLADDEICLRGSLDCTTPARTAYDIGRRVPGDLGIIRVDALLNATGCTVEEVEKIARRYPGARGIRRLRDALDLADGGAESPKETELRLLLIRGGLPRPVTQIRVGNRRVDMGYPEFKVGVEYDGEHHWSNPDIHAADIERLEYLAAQGWIIVRVSARHLRLHRDDILRRAYGALAGRGYSGPSPASAA</sequence>
<name>A0A5N5VG84_MYCPH</name>
<dbReference type="Gene3D" id="3.40.960.10">
    <property type="entry name" value="VSR Endonuclease"/>
    <property type="match status" value="1"/>
</dbReference>
<reference evidence="2 3" key="1">
    <citation type="submission" date="2012-10" db="EMBL/GenBank/DDBJ databases">
        <title>The draft sequence of the Mycobacterium pheli genome.</title>
        <authorList>
            <person name="Pettersson B.M.F."/>
            <person name="Das S."/>
            <person name="Dasgupta S."/>
            <person name="Bhattacharya A."/>
            <person name="Kirsebom L.A."/>
        </authorList>
    </citation>
    <scope>NUCLEOTIDE SEQUENCE [LARGE SCALE GENOMIC DNA]</scope>
    <source>
        <strain evidence="2 3">CCUG 21000</strain>
    </source>
</reference>
<proteinExistence type="predicted"/>
<dbReference type="InterPro" id="IPR011335">
    <property type="entry name" value="Restrct_endonuc-II-like"/>
</dbReference>
<keyword evidence="3" id="KW-1185">Reference proteome</keyword>
<evidence type="ECO:0000313" key="2">
    <source>
        <dbReference type="EMBL" id="KAB7759817.1"/>
    </source>
</evidence>
<dbReference type="EMBL" id="ANBP01000001">
    <property type="protein sequence ID" value="KAB7759817.1"/>
    <property type="molecule type" value="Genomic_DNA"/>
</dbReference>
<dbReference type="RefSeq" id="WP_003887130.1">
    <property type="nucleotide sequence ID" value="NZ_ANBO01000001.1"/>
</dbReference>
<dbReference type="GeneID" id="74304771"/>